<evidence type="ECO:0000313" key="3">
    <source>
        <dbReference type="EMBL" id="MDI6099653.1"/>
    </source>
</evidence>
<evidence type="ECO:0000313" key="4">
    <source>
        <dbReference type="Proteomes" id="UP001241758"/>
    </source>
</evidence>
<reference evidence="3 4" key="1">
    <citation type="submission" date="2023-05" db="EMBL/GenBank/DDBJ databases">
        <title>Actinoplanes sp. NEAU-A12 genome sequencing.</title>
        <authorList>
            <person name="Wang Z.-S."/>
        </authorList>
    </citation>
    <scope>NUCLEOTIDE SEQUENCE [LARGE SCALE GENOMIC DNA]</scope>
    <source>
        <strain evidence="3 4">NEAU-A12</strain>
    </source>
</reference>
<keyword evidence="2" id="KW-1133">Transmembrane helix</keyword>
<feature type="transmembrane region" description="Helical" evidence="2">
    <location>
        <begin position="50"/>
        <end position="71"/>
    </location>
</feature>
<feature type="region of interest" description="Disordered" evidence="1">
    <location>
        <begin position="1"/>
        <end position="40"/>
    </location>
</feature>
<evidence type="ECO:0008006" key="5">
    <source>
        <dbReference type="Google" id="ProtNLM"/>
    </source>
</evidence>
<dbReference type="RefSeq" id="WP_282759967.1">
    <property type="nucleotide sequence ID" value="NZ_JASCTH010000008.1"/>
</dbReference>
<evidence type="ECO:0000256" key="2">
    <source>
        <dbReference type="SAM" id="Phobius"/>
    </source>
</evidence>
<sequence length="204" mass="22004">MNRRDTLSGFTESDGPSPSHIELEPSDHEEPTWEVRQPGPRRRFDRRARMILSAAAIAALLANAGAAWAYWRFNGPSEEDRWSSGGTDVEVAISATSDPNRPLRAGGDGNLTVTVTNQHPAPVHLFLIKPGPGEVVADDAHRRAGCVDPRVELTQRTFPVSWEVPKNTIGAFILPGALTMRPGGPAACQGATFTVPVRAQAVRP</sequence>
<proteinExistence type="predicted"/>
<evidence type="ECO:0000256" key="1">
    <source>
        <dbReference type="SAM" id="MobiDB-lite"/>
    </source>
</evidence>
<dbReference type="Proteomes" id="UP001241758">
    <property type="component" value="Unassembled WGS sequence"/>
</dbReference>
<dbReference type="EMBL" id="JASCTH010000008">
    <property type="protein sequence ID" value="MDI6099653.1"/>
    <property type="molecule type" value="Genomic_DNA"/>
</dbReference>
<keyword evidence="4" id="KW-1185">Reference proteome</keyword>
<feature type="compositionally biased region" description="Basic and acidic residues" evidence="1">
    <location>
        <begin position="21"/>
        <end position="33"/>
    </location>
</feature>
<keyword evidence="2" id="KW-0812">Transmembrane</keyword>
<organism evidence="3 4">
    <name type="scientific">Actinoplanes sandaracinus</name>
    <dbReference type="NCBI Taxonomy" id="3045177"/>
    <lineage>
        <taxon>Bacteria</taxon>
        <taxon>Bacillati</taxon>
        <taxon>Actinomycetota</taxon>
        <taxon>Actinomycetes</taxon>
        <taxon>Micromonosporales</taxon>
        <taxon>Micromonosporaceae</taxon>
        <taxon>Actinoplanes</taxon>
    </lineage>
</organism>
<gene>
    <name evidence="3" type="ORF">QLQ12_13705</name>
</gene>
<name>A0ABT6WIU2_9ACTN</name>
<comment type="caution">
    <text evidence="3">The sequence shown here is derived from an EMBL/GenBank/DDBJ whole genome shotgun (WGS) entry which is preliminary data.</text>
</comment>
<keyword evidence="2" id="KW-0472">Membrane</keyword>
<protein>
    <recommendedName>
        <fullName evidence="5">EfeO-type cupredoxin-like domain-containing protein</fullName>
    </recommendedName>
</protein>
<accession>A0ABT6WIU2</accession>